<dbReference type="NCBIfam" id="TIGR00196">
    <property type="entry name" value="yjeF_cterm"/>
    <property type="match status" value="1"/>
</dbReference>
<dbReference type="EMBL" id="MRZV01000784">
    <property type="protein sequence ID" value="PIK44315.1"/>
    <property type="molecule type" value="Genomic_DNA"/>
</dbReference>
<dbReference type="PROSITE" id="PS51383">
    <property type="entry name" value="YJEF_C_3"/>
    <property type="match status" value="1"/>
</dbReference>
<evidence type="ECO:0000256" key="6">
    <source>
        <dbReference type="ARBA" id="ARBA00047472"/>
    </source>
</evidence>
<comment type="function">
    <text evidence="7">Catalyzes the dehydration of the S-form of NAD(P)HX at the expense of ATP, which is converted to ADP. Together with NAD(P)HX epimerase, which catalyzes the epimerization of the S- and R-forms, the enzyme allows the repair of both epimers of NAD(P)HX, a damaged form of NAD(P)H that is a result of enzymatic or heat-dependent hydration.</text>
</comment>
<proteinExistence type="inferred from homology"/>
<evidence type="ECO:0000256" key="1">
    <source>
        <dbReference type="ARBA" id="ARBA00022741"/>
    </source>
</evidence>
<dbReference type="Gene3D" id="3.40.1190.20">
    <property type="match status" value="1"/>
</dbReference>
<comment type="cofactor">
    <cofactor evidence="7">
        <name>Mg(2+)</name>
        <dbReference type="ChEBI" id="CHEBI:18420"/>
    </cofactor>
</comment>
<keyword evidence="1 7" id="KW-0547">Nucleotide-binding</keyword>
<dbReference type="Pfam" id="PF01256">
    <property type="entry name" value="Carb_kinase"/>
    <property type="match status" value="1"/>
</dbReference>
<dbReference type="HAMAP" id="MF_01965">
    <property type="entry name" value="NADHX_dehydratase"/>
    <property type="match status" value="1"/>
</dbReference>
<dbReference type="CDD" id="cd01171">
    <property type="entry name" value="YXKO-related"/>
    <property type="match status" value="1"/>
</dbReference>
<protein>
    <recommendedName>
        <fullName evidence="7">ATP-dependent (S)-NAD(P)H-hydrate dehydratase</fullName>
        <ecNumber evidence="7">4.2.1.93</ecNumber>
    </recommendedName>
    <alternativeName>
        <fullName evidence="7">ATP-dependent NAD(P)HX dehydratase</fullName>
    </alternativeName>
</protein>
<comment type="catalytic activity">
    <reaction evidence="7">
        <text>(6S)-NADHX + ATP = ADP + phosphate + NADH + H(+)</text>
        <dbReference type="Rhea" id="RHEA:19017"/>
        <dbReference type="ChEBI" id="CHEBI:15378"/>
        <dbReference type="ChEBI" id="CHEBI:30616"/>
        <dbReference type="ChEBI" id="CHEBI:43474"/>
        <dbReference type="ChEBI" id="CHEBI:57945"/>
        <dbReference type="ChEBI" id="CHEBI:64074"/>
        <dbReference type="ChEBI" id="CHEBI:456216"/>
        <dbReference type="EC" id="4.2.1.93"/>
    </reaction>
</comment>
<evidence type="ECO:0000256" key="5">
    <source>
        <dbReference type="ARBA" id="ARBA00023239"/>
    </source>
</evidence>
<comment type="caution">
    <text evidence="9">The sequence shown here is derived from an EMBL/GenBank/DDBJ whole genome shotgun (WGS) entry which is preliminary data.</text>
</comment>
<comment type="catalytic activity">
    <reaction evidence="6 7">
        <text>(6S)-NADPHX + ATP = ADP + phosphate + NADPH + H(+)</text>
        <dbReference type="Rhea" id="RHEA:32231"/>
        <dbReference type="ChEBI" id="CHEBI:15378"/>
        <dbReference type="ChEBI" id="CHEBI:30616"/>
        <dbReference type="ChEBI" id="CHEBI:43474"/>
        <dbReference type="ChEBI" id="CHEBI:57783"/>
        <dbReference type="ChEBI" id="CHEBI:64076"/>
        <dbReference type="ChEBI" id="CHEBI:456216"/>
        <dbReference type="EC" id="4.2.1.93"/>
    </reaction>
</comment>
<evidence type="ECO:0000313" key="9">
    <source>
        <dbReference type="EMBL" id="PIK44315.1"/>
    </source>
</evidence>
<evidence type="ECO:0000313" key="10">
    <source>
        <dbReference type="Proteomes" id="UP000230750"/>
    </source>
</evidence>
<reference evidence="9 10" key="1">
    <citation type="journal article" date="2017" name="PLoS Biol.">
        <title>The sea cucumber genome provides insights into morphological evolution and visceral regeneration.</title>
        <authorList>
            <person name="Zhang X."/>
            <person name="Sun L."/>
            <person name="Yuan J."/>
            <person name="Sun Y."/>
            <person name="Gao Y."/>
            <person name="Zhang L."/>
            <person name="Li S."/>
            <person name="Dai H."/>
            <person name="Hamel J.F."/>
            <person name="Liu C."/>
            <person name="Yu Y."/>
            <person name="Liu S."/>
            <person name="Lin W."/>
            <person name="Guo K."/>
            <person name="Jin S."/>
            <person name="Xu P."/>
            <person name="Storey K.B."/>
            <person name="Huan P."/>
            <person name="Zhang T."/>
            <person name="Zhou Y."/>
            <person name="Zhang J."/>
            <person name="Lin C."/>
            <person name="Li X."/>
            <person name="Xing L."/>
            <person name="Huo D."/>
            <person name="Sun M."/>
            <person name="Wang L."/>
            <person name="Mercier A."/>
            <person name="Li F."/>
            <person name="Yang H."/>
            <person name="Xiang J."/>
        </authorList>
    </citation>
    <scope>NUCLEOTIDE SEQUENCE [LARGE SCALE GENOMIC DNA]</scope>
    <source>
        <strain evidence="9">Shaxun</strain>
        <tissue evidence="9">Muscle</tissue>
    </source>
</reference>
<dbReference type="EC" id="4.2.1.93" evidence="7"/>
<dbReference type="Proteomes" id="UP000230750">
    <property type="component" value="Unassembled WGS sequence"/>
</dbReference>
<dbReference type="GO" id="GO:0110051">
    <property type="term" value="P:metabolite repair"/>
    <property type="evidence" value="ECO:0007669"/>
    <property type="project" value="TreeGrafter"/>
</dbReference>
<dbReference type="InterPro" id="IPR029056">
    <property type="entry name" value="Ribokinase-like"/>
</dbReference>
<feature type="domain" description="YjeF C-terminal" evidence="8">
    <location>
        <begin position="1"/>
        <end position="238"/>
    </location>
</feature>
<name>A0A2G8K8M0_STIJA</name>
<evidence type="ECO:0000256" key="7">
    <source>
        <dbReference type="HAMAP-Rule" id="MF_03157"/>
    </source>
</evidence>
<keyword evidence="4 7" id="KW-0520">NAD</keyword>
<feature type="binding site" evidence="7">
    <location>
        <begin position="191"/>
        <end position="195"/>
    </location>
    <ligand>
        <name>ATP</name>
        <dbReference type="ChEBI" id="CHEBI:30616"/>
    </ligand>
</feature>
<evidence type="ECO:0000256" key="3">
    <source>
        <dbReference type="ARBA" id="ARBA00022857"/>
    </source>
</evidence>
<evidence type="ECO:0000256" key="4">
    <source>
        <dbReference type="ARBA" id="ARBA00023027"/>
    </source>
</evidence>
<feature type="binding site" evidence="7">
    <location>
        <begin position="151"/>
        <end position="157"/>
    </location>
    <ligand>
        <name>(6S)-NADPHX</name>
        <dbReference type="ChEBI" id="CHEBI:64076"/>
    </ligand>
</feature>
<feature type="binding site" evidence="7">
    <location>
        <position position="98"/>
    </location>
    <ligand>
        <name>(6S)-NADPHX</name>
        <dbReference type="ChEBI" id="CHEBI:64076"/>
    </ligand>
</feature>
<dbReference type="PANTHER" id="PTHR12592:SF0">
    <property type="entry name" value="ATP-DEPENDENT (S)-NAD(P)H-HYDRATE DEHYDRATASE"/>
    <property type="match status" value="1"/>
</dbReference>
<dbReference type="InterPro" id="IPR000631">
    <property type="entry name" value="CARKD"/>
</dbReference>
<dbReference type="GO" id="GO:0046496">
    <property type="term" value="P:nicotinamide nucleotide metabolic process"/>
    <property type="evidence" value="ECO:0007669"/>
    <property type="project" value="UniProtKB-UniRule"/>
</dbReference>
<dbReference type="PANTHER" id="PTHR12592">
    <property type="entry name" value="ATP-DEPENDENT (S)-NAD(P)H-HYDRATE DEHYDRATASE FAMILY MEMBER"/>
    <property type="match status" value="1"/>
</dbReference>
<dbReference type="STRING" id="307972.A0A2G8K8M0"/>
<keyword evidence="2 7" id="KW-0067">ATP-binding</keyword>
<dbReference type="OrthoDB" id="8110916at2759"/>
<accession>A0A2G8K8M0</accession>
<dbReference type="SUPFAM" id="SSF53613">
    <property type="entry name" value="Ribokinase-like"/>
    <property type="match status" value="1"/>
</dbReference>
<dbReference type="GO" id="GO:0005524">
    <property type="term" value="F:ATP binding"/>
    <property type="evidence" value="ECO:0007669"/>
    <property type="project" value="UniProtKB-KW"/>
</dbReference>
<keyword evidence="5 7" id="KW-0456">Lyase</keyword>
<gene>
    <name evidence="9" type="ORF">BSL78_18822</name>
</gene>
<dbReference type="GO" id="GO:0047453">
    <property type="term" value="F:ATP-dependent NAD(P)H-hydrate dehydratase activity"/>
    <property type="evidence" value="ECO:0007669"/>
    <property type="project" value="UniProtKB-UniRule"/>
</dbReference>
<feature type="binding site" evidence="7">
    <location>
        <begin position="210"/>
        <end position="219"/>
    </location>
    <ligand>
        <name>ATP</name>
        <dbReference type="ChEBI" id="CHEBI:30616"/>
    </ligand>
</feature>
<organism evidence="9 10">
    <name type="scientific">Stichopus japonicus</name>
    <name type="common">Sea cucumber</name>
    <dbReference type="NCBI Taxonomy" id="307972"/>
    <lineage>
        <taxon>Eukaryota</taxon>
        <taxon>Metazoa</taxon>
        <taxon>Echinodermata</taxon>
        <taxon>Eleutherozoa</taxon>
        <taxon>Echinozoa</taxon>
        <taxon>Holothuroidea</taxon>
        <taxon>Aspidochirotacea</taxon>
        <taxon>Aspidochirotida</taxon>
        <taxon>Stichopodidae</taxon>
        <taxon>Apostichopus</taxon>
    </lineage>
</organism>
<keyword evidence="3" id="KW-0521">NADP</keyword>
<sequence length="238" mass="25767">MIRNIVPPLTYDKHKGQDGRIAVIGGCKEYTGAPYFAAMSAYRVGCDLSHVFCTEGAAPVIKSYSPDLIVHPELDVSDSVAAIHKWLPRMHSIVIGPGLGRDDKILQTVKELIGLIKASNIPTVIDADGLFLVAQSPDVIQGYQSAILTPNIVEFKHLYRKMVGRDPDPNNAVVNVQELSKALGNVTVCLKGSDDIISDGRNVIVCASKGSPRRCGGQGDILSEPWVFNFWAHQAFTG</sequence>
<dbReference type="AlphaFoldDB" id="A0A2G8K8M0"/>
<dbReference type="PROSITE" id="PS01049">
    <property type="entry name" value="YJEF_C_1"/>
    <property type="match status" value="1"/>
</dbReference>
<comment type="similarity">
    <text evidence="7">Belongs to the NnrD/CARKD family.</text>
</comment>
<feature type="binding site" evidence="7">
    <location>
        <position position="220"/>
    </location>
    <ligand>
        <name>(6S)-NADPHX</name>
        <dbReference type="ChEBI" id="CHEBI:64076"/>
    </ligand>
</feature>
<keyword evidence="10" id="KW-1185">Reference proteome</keyword>
<evidence type="ECO:0000256" key="2">
    <source>
        <dbReference type="ARBA" id="ARBA00022840"/>
    </source>
</evidence>
<dbReference type="InterPro" id="IPR017953">
    <property type="entry name" value="Carbohydrate_kinase_pred_CS"/>
</dbReference>
<keyword evidence="7" id="KW-0597">Phosphoprotein</keyword>
<evidence type="ECO:0000259" key="8">
    <source>
        <dbReference type="PROSITE" id="PS51383"/>
    </source>
</evidence>